<proteinExistence type="predicted"/>
<organism evidence="2 3">
    <name type="scientific">Phlebiopsis gigantea (strain 11061_1 CR5-6)</name>
    <name type="common">White-rot fungus</name>
    <name type="synonym">Peniophora gigantea</name>
    <dbReference type="NCBI Taxonomy" id="745531"/>
    <lineage>
        <taxon>Eukaryota</taxon>
        <taxon>Fungi</taxon>
        <taxon>Dikarya</taxon>
        <taxon>Basidiomycota</taxon>
        <taxon>Agaricomycotina</taxon>
        <taxon>Agaricomycetes</taxon>
        <taxon>Polyporales</taxon>
        <taxon>Phanerochaetaceae</taxon>
        <taxon>Phlebiopsis</taxon>
    </lineage>
</organism>
<gene>
    <name evidence="2" type="ORF">PHLGIDRAFT_46749</name>
</gene>
<dbReference type="HOGENOM" id="CLU_1059860_0_0_1"/>
<feature type="non-terminal residue" evidence="2">
    <location>
        <position position="263"/>
    </location>
</feature>
<dbReference type="Pfam" id="PF14214">
    <property type="entry name" value="Helitron_like_N"/>
    <property type="match status" value="1"/>
</dbReference>
<dbReference type="EMBL" id="KN840487">
    <property type="protein sequence ID" value="KIP08003.1"/>
    <property type="molecule type" value="Genomic_DNA"/>
</dbReference>
<dbReference type="PANTHER" id="PTHR10492">
    <property type="match status" value="1"/>
</dbReference>
<dbReference type="AlphaFoldDB" id="A0A0C3PMU2"/>
<feature type="domain" description="Helitron helicase-like" evidence="1">
    <location>
        <begin position="2"/>
        <end position="50"/>
    </location>
</feature>
<accession>A0A0C3PMU2</accession>
<dbReference type="STRING" id="745531.A0A0C3PMU2"/>
<dbReference type="InterPro" id="IPR025476">
    <property type="entry name" value="Helitron_helicase-like"/>
</dbReference>
<sequence>LAIAARFGAPTFFITMTCNANWPEIQSQLKPGQNYTDIPVVVARVFHRKFVEFQKRGLPHSHILVKYASDCSSPADIDAVVSAEMPENEDDARLVRRYMMHNHANPKGPVQNLNTYCQRVDTKGSVTCRFHYPHPVTPNTSIDNTGRVTYRRRRPGDEMVVPHCLPLLRELKCHVNFEAASSSQLFQYLFKYIHKGALGLCRLGRCDIYNSPHFLQVHDPDAVVDEIEDYWKARYLSAMEATWRILGFSITRKEPAVTALPVH</sequence>
<evidence type="ECO:0000313" key="3">
    <source>
        <dbReference type="Proteomes" id="UP000053257"/>
    </source>
</evidence>
<reference evidence="2 3" key="1">
    <citation type="journal article" date="2014" name="PLoS Genet.">
        <title>Analysis of the Phlebiopsis gigantea genome, transcriptome and secretome provides insight into its pioneer colonization strategies of wood.</title>
        <authorList>
            <person name="Hori C."/>
            <person name="Ishida T."/>
            <person name="Igarashi K."/>
            <person name="Samejima M."/>
            <person name="Suzuki H."/>
            <person name="Master E."/>
            <person name="Ferreira P."/>
            <person name="Ruiz-Duenas F.J."/>
            <person name="Held B."/>
            <person name="Canessa P."/>
            <person name="Larrondo L.F."/>
            <person name="Schmoll M."/>
            <person name="Druzhinina I.S."/>
            <person name="Kubicek C.P."/>
            <person name="Gaskell J.A."/>
            <person name="Kersten P."/>
            <person name="St John F."/>
            <person name="Glasner J."/>
            <person name="Sabat G."/>
            <person name="Splinter BonDurant S."/>
            <person name="Syed K."/>
            <person name="Yadav J."/>
            <person name="Mgbeahuruike A.C."/>
            <person name="Kovalchuk A."/>
            <person name="Asiegbu F.O."/>
            <person name="Lackner G."/>
            <person name="Hoffmeister D."/>
            <person name="Rencoret J."/>
            <person name="Gutierrez A."/>
            <person name="Sun H."/>
            <person name="Lindquist E."/>
            <person name="Barry K."/>
            <person name="Riley R."/>
            <person name="Grigoriev I.V."/>
            <person name="Henrissat B."/>
            <person name="Kues U."/>
            <person name="Berka R.M."/>
            <person name="Martinez A.T."/>
            <person name="Covert S.F."/>
            <person name="Blanchette R.A."/>
            <person name="Cullen D."/>
        </authorList>
    </citation>
    <scope>NUCLEOTIDE SEQUENCE [LARGE SCALE GENOMIC DNA]</scope>
    <source>
        <strain evidence="2 3">11061_1 CR5-6</strain>
    </source>
</reference>
<dbReference type="OrthoDB" id="3366231at2759"/>
<dbReference type="PANTHER" id="PTHR10492:SF90">
    <property type="entry name" value="ATP-DEPENDENT DNA HELICASE"/>
    <property type="match status" value="1"/>
</dbReference>
<evidence type="ECO:0000313" key="2">
    <source>
        <dbReference type="EMBL" id="KIP08003.1"/>
    </source>
</evidence>
<dbReference type="Proteomes" id="UP000053257">
    <property type="component" value="Unassembled WGS sequence"/>
</dbReference>
<feature type="non-terminal residue" evidence="2">
    <location>
        <position position="1"/>
    </location>
</feature>
<name>A0A0C3PMU2_PHLG1</name>
<protein>
    <recommendedName>
        <fullName evidence="1">Helitron helicase-like domain-containing protein</fullName>
    </recommendedName>
</protein>
<keyword evidence="3" id="KW-1185">Reference proteome</keyword>
<evidence type="ECO:0000259" key="1">
    <source>
        <dbReference type="Pfam" id="PF14214"/>
    </source>
</evidence>